<dbReference type="Gene3D" id="4.10.280.10">
    <property type="entry name" value="Helix-loop-helix DNA-binding domain"/>
    <property type="match status" value="1"/>
</dbReference>
<evidence type="ECO:0000256" key="1">
    <source>
        <dbReference type="SAM" id="MobiDB-lite"/>
    </source>
</evidence>
<evidence type="ECO:0000259" key="2">
    <source>
        <dbReference type="PROSITE" id="PS50888"/>
    </source>
</evidence>
<dbReference type="InterPro" id="IPR036638">
    <property type="entry name" value="HLH_DNA-bd_sf"/>
</dbReference>
<evidence type="ECO:0000313" key="3">
    <source>
        <dbReference type="EMBL" id="CBY35072.1"/>
    </source>
</evidence>
<organism evidence="3">
    <name type="scientific">Oikopleura dioica</name>
    <name type="common">Tunicate</name>
    <dbReference type="NCBI Taxonomy" id="34765"/>
    <lineage>
        <taxon>Eukaryota</taxon>
        <taxon>Metazoa</taxon>
        <taxon>Chordata</taxon>
        <taxon>Tunicata</taxon>
        <taxon>Appendicularia</taxon>
        <taxon>Copelata</taxon>
        <taxon>Oikopleuridae</taxon>
        <taxon>Oikopleura</taxon>
    </lineage>
</organism>
<gene>
    <name evidence="3" type="ORF">GSOID_T00026862001</name>
</gene>
<feature type="domain" description="BHLH" evidence="2">
    <location>
        <begin position="34"/>
        <end position="87"/>
    </location>
</feature>
<reference evidence="3" key="1">
    <citation type="journal article" date="2010" name="Science">
        <title>Plasticity of animal genome architecture unmasked by rapid evolution of a pelagic tunicate.</title>
        <authorList>
            <person name="Denoeud F."/>
            <person name="Henriet S."/>
            <person name="Mungpakdee S."/>
            <person name="Aury J.M."/>
            <person name="Da Silva C."/>
            <person name="Brinkmann H."/>
            <person name="Mikhaleva J."/>
            <person name="Olsen L.C."/>
            <person name="Jubin C."/>
            <person name="Canestro C."/>
            <person name="Bouquet J.M."/>
            <person name="Danks G."/>
            <person name="Poulain J."/>
            <person name="Campsteijn C."/>
            <person name="Adamski M."/>
            <person name="Cross I."/>
            <person name="Yadetie F."/>
            <person name="Muffato M."/>
            <person name="Louis A."/>
            <person name="Butcher S."/>
            <person name="Tsagkogeorga G."/>
            <person name="Konrad A."/>
            <person name="Singh S."/>
            <person name="Jensen M.F."/>
            <person name="Cong E.H."/>
            <person name="Eikeseth-Otteraa H."/>
            <person name="Noel B."/>
            <person name="Anthouard V."/>
            <person name="Porcel B.M."/>
            <person name="Kachouri-Lafond R."/>
            <person name="Nishino A."/>
            <person name="Ugolini M."/>
            <person name="Chourrout P."/>
            <person name="Nishida H."/>
            <person name="Aasland R."/>
            <person name="Huzurbazar S."/>
            <person name="Westhof E."/>
            <person name="Delsuc F."/>
            <person name="Lehrach H."/>
            <person name="Reinhardt R."/>
            <person name="Weissenbach J."/>
            <person name="Roy S.W."/>
            <person name="Artiguenave F."/>
            <person name="Postlethwait J.H."/>
            <person name="Manak J.R."/>
            <person name="Thompson E.M."/>
            <person name="Jaillon O."/>
            <person name="Du Pasquier L."/>
            <person name="Boudinot P."/>
            <person name="Liberles D.A."/>
            <person name="Volff J.N."/>
            <person name="Philippe H."/>
            <person name="Lenhard B."/>
            <person name="Roest Crollius H."/>
            <person name="Wincker P."/>
            <person name="Chourrout D."/>
        </authorList>
    </citation>
    <scope>NUCLEOTIDE SEQUENCE [LARGE SCALE GENOMIC DNA]</scope>
</reference>
<dbReference type="GO" id="GO:0046983">
    <property type="term" value="F:protein dimerization activity"/>
    <property type="evidence" value="ECO:0007669"/>
    <property type="project" value="InterPro"/>
</dbReference>
<dbReference type="InterPro" id="IPR011598">
    <property type="entry name" value="bHLH_dom"/>
</dbReference>
<name>E4YHV2_OIKDI</name>
<dbReference type="Proteomes" id="UP000011014">
    <property type="component" value="Unassembled WGS sequence"/>
</dbReference>
<feature type="compositionally biased region" description="Low complexity" evidence="1">
    <location>
        <begin position="125"/>
        <end position="136"/>
    </location>
</feature>
<dbReference type="SMART" id="SM00353">
    <property type="entry name" value="HLH"/>
    <property type="match status" value="1"/>
</dbReference>
<accession>E4YHV2</accession>
<dbReference type="SUPFAM" id="SSF47459">
    <property type="entry name" value="HLH, helix-loop-helix DNA-binding domain"/>
    <property type="match status" value="1"/>
</dbReference>
<dbReference type="PROSITE" id="PS50888">
    <property type="entry name" value="BHLH"/>
    <property type="match status" value="1"/>
</dbReference>
<dbReference type="AlphaFoldDB" id="E4YHV2"/>
<protein>
    <recommendedName>
        <fullName evidence="2">BHLH domain-containing protein</fullName>
    </recommendedName>
</protein>
<sequence>MDGQLDGNKQERAPCVSYFSSGVHLPTKELREVMRKKTNNARERMRVKSMNIEYKRLEKLTRRFVPMEKQPTRLQILKSTIESIFTLERKLQAILRETRERECEEREAIANSCTSSRAQKIRKQSTSSSVPSVISYGTSPEDINATSYYNL</sequence>
<feature type="region of interest" description="Disordered" evidence="1">
    <location>
        <begin position="116"/>
        <end position="136"/>
    </location>
</feature>
<proteinExistence type="predicted"/>
<dbReference type="EMBL" id="FN654581">
    <property type="protein sequence ID" value="CBY35072.1"/>
    <property type="molecule type" value="Genomic_DNA"/>
</dbReference>
<dbReference type="Pfam" id="PF00010">
    <property type="entry name" value="HLH"/>
    <property type="match status" value="1"/>
</dbReference>